<dbReference type="SUPFAM" id="SSF47413">
    <property type="entry name" value="lambda repressor-like DNA-binding domains"/>
    <property type="match status" value="1"/>
</dbReference>
<keyword evidence="4" id="KW-1185">Reference proteome</keyword>
<dbReference type="PANTHER" id="PTHR46797:SF1">
    <property type="entry name" value="METHYLPHOSPHONATE SYNTHASE"/>
    <property type="match status" value="1"/>
</dbReference>
<evidence type="ECO:0000313" key="4">
    <source>
        <dbReference type="Proteomes" id="UP000546642"/>
    </source>
</evidence>
<dbReference type="InterPro" id="IPR010982">
    <property type="entry name" value="Lambda_DNA-bd_dom_sf"/>
</dbReference>
<reference evidence="3 4" key="1">
    <citation type="submission" date="2020-08" db="EMBL/GenBank/DDBJ databases">
        <title>Sequencing the genomes of 1000 actinobacteria strains.</title>
        <authorList>
            <person name="Klenk H.-P."/>
        </authorList>
    </citation>
    <scope>NUCLEOTIDE SEQUENCE [LARGE SCALE GENOMIC DNA]</scope>
    <source>
        <strain evidence="3 4">DSM 46659</strain>
    </source>
</reference>
<name>A0A7W9YKR1_9ACTN</name>
<dbReference type="EMBL" id="JACHDS010000001">
    <property type="protein sequence ID" value="MBB6173819.1"/>
    <property type="molecule type" value="Genomic_DNA"/>
</dbReference>
<evidence type="ECO:0000313" key="3">
    <source>
        <dbReference type="EMBL" id="MBB6173819.1"/>
    </source>
</evidence>
<dbReference type="Pfam" id="PF13560">
    <property type="entry name" value="HTH_31"/>
    <property type="match status" value="1"/>
</dbReference>
<dbReference type="GO" id="GO:0003700">
    <property type="term" value="F:DNA-binding transcription factor activity"/>
    <property type="evidence" value="ECO:0007669"/>
    <property type="project" value="TreeGrafter"/>
</dbReference>
<evidence type="ECO:0000256" key="1">
    <source>
        <dbReference type="ARBA" id="ARBA00023125"/>
    </source>
</evidence>
<proteinExistence type="predicted"/>
<keyword evidence="1" id="KW-0238">DNA-binding</keyword>
<dbReference type="Gene3D" id="1.10.260.40">
    <property type="entry name" value="lambda repressor-like DNA-binding domains"/>
    <property type="match status" value="1"/>
</dbReference>
<dbReference type="GO" id="GO:0005829">
    <property type="term" value="C:cytosol"/>
    <property type="evidence" value="ECO:0007669"/>
    <property type="project" value="TreeGrafter"/>
</dbReference>
<dbReference type="PROSITE" id="PS50943">
    <property type="entry name" value="HTH_CROC1"/>
    <property type="match status" value="1"/>
</dbReference>
<dbReference type="SMART" id="SM00530">
    <property type="entry name" value="HTH_XRE"/>
    <property type="match status" value="1"/>
</dbReference>
<dbReference type="InterPro" id="IPR050807">
    <property type="entry name" value="TransReg_Diox_bact_type"/>
</dbReference>
<dbReference type="Proteomes" id="UP000546642">
    <property type="component" value="Unassembled WGS sequence"/>
</dbReference>
<feature type="domain" description="HTH cro/C1-type" evidence="2">
    <location>
        <begin position="10"/>
        <end position="65"/>
    </location>
</feature>
<dbReference type="PANTHER" id="PTHR46797">
    <property type="entry name" value="HTH-TYPE TRANSCRIPTIONAL REGULATOR"/>
    <property type="match status" value="1"/>
</dbReference>
<dbReference type="CDD" id="cd00093">
    <property type="entry name" value="HTH_XRE"/>
    <property type="match status" value="1"/>
</dbReference>
<sequence length="159" mass="18052">MDAAMRGQIIRRARRRRGLSQAALAGLVGRSESWLSQVERGKRDIDAHSVLTRMAHVLRLDITDLTGTEAPDSEVRYTAAREIERAMMRYTSLETIVEESRGEHPIDVARLRAEADHTYAAYQATRYNEVGRWLPLVIWGNVGRYLLAESNATMRLGWA</sequence>
<dbReference type="AlphaFoldDB" id="A0A7W9YKR1"/>
<gene>
    <name evidence="3" type="ORF">HNR23_003879</name>
</gene>
<dbReference type="GO" id="GO:0003677">
    <property type="term" value="F:DNA binding"/>
    <property type="evidence" value="ECO:0007669"/>
    <property type="project" value="UniProtKB-KW"/>
</dbReference>
<dbReference type="RefSeq" id="WP_343070621.1">
    <property type="nucleotide sequence ID" value="NZ_JACHDS010000001.1"/>
</dbReference>
<protein>
    <submittedName>
        <fullName evidence="3">Transcriptional regulator with XRE-family HTH domain</fullName>
    </submittedName>
</protein>
<accession>A0A7W9YKR1</accession>
<evidence type="ECO:0000259" key="2">
    <source>
        <dbReference type="PROSITE" id="PS50943"/>
    </source>
</evidence>
<dbReference type="InterPro" id="IPR001387">
    <property type="entry name" value="Cro/C1-type_HTH"/>
</dbReference>
<organism evidence="3 4">
    <name type="scientific">Nocardiopsis mwathae</name>
    <dbReference type="NCBI Taxonomy" id="1472723"/>
    <lineage>
        <taxon>Bacteria</taxon>
        <taxon>Bacillati</taxon>
        <taxon>Actinomycetota</taxon>
        <taxon>Actinomycetes</taxon>
        <taxon>Streptosporangiales</taxon>
        <taxon>Nocardiopsidaceae</taxon>
        <taxon>Nocardiopsis</taxon>
    </lineage>
</organism>
<comment type="caution">
    <text evidence="3">The sequence shown here is derived from an EMBL/GenBank/DDBJ whole genome shotgun (WGS) entry which is preliminary data.</text>
</comment>